<protein>
    <submittedName>
        <fullName evidence="3">Cytochrome P450</fullName>
    </submittedName>
</protein>
<keyword evidence="2" id="KW-0503">Monooxygenase</keyword>
<dbReference type="EMBL" id="JAGGMS010000001">
    <property type="protein sequence ID" value="MBP2183604.1"/>
    <property type="molecule type" value="Genomic_DNA"/>
</dbReference>
<evidence type="ECO:0000313" key="3">
    <source>
        <dbReference type="EMBL" id="MBP2183604.1"/>
    </source>
</evidence>
<keyword evidence="2" id="KW-0408">Iron</keyword>
<sequence length="380" mass="40069">MSGVRFDERLDALVVTSFPLARQVLHGPGWVSDLAANLRLLAGMGGAEDLPPLMATMLELFADGPVHDRFRELVAPSFSAKRIEALRPWIAEIAAAGVSGVSEVDGPVDLIELLAYPVPVAVIAGLLDVGQEGAELISETAPRLTAVLESDPAEEQLLDAGHAAIDCAMFLLPLLAERRAEPGDDFVSELLRAGDGLLSLDEVLAIILLLLIAGQETTAGLIGNGVLDLLRHPAELAALRGEPGRAGAVVQEVLRLDPPLRTTGRLAATEQWLGEVVVPAGGKVLVDLAAANRDPVRFTDPDRFAPGRADAAHLAFGGGAHFCLGAALARVETEEVLRQVAVRLPELALAEPEPPRRPSTNFHALTRLLIAHPSAVRSPG</sequence>
<dbReference type="InterPro" id="IPR001128">
    <property type="entry name" value="Cyt_P450"/>
</dbReference>
<dbReference type="Pfam" id="PF00067">
    <property type="entry name" value="p450"/>
    <property type="match status" value="1"/>
</dbReference>
<keyword evidence="2" id="KW-0479">Metal-binding</keyword>
<keyword evidence="4" id="KW-1185">Reference proteome</keyword>
<evidence type="ECO:0000313" key="4">
    <source>
        <dbReference type="Proteomes" id="UP000741013"/>
    </source>
</evidence>
<dbReference type="Proteomes" id="UP000741013">
    <property type="component" value="Unassembled WGS sequence"/>
</dbReference>
<dbReference type="InterPro" id="IPR036396">
    <property type="entry name" value="Cyt_P450_sf"/>
</dbReference>
<dbReference type="PANTHER" id="PTHR46696">
    <property type="entry name" value="P450, PUTATIVE (EUROFUNG)-RELATED"/>
    <property type="match status" value="1"/>
</dbReference>
<organism evidence="3 4">
    <name type="scientific">Amycolatopsis magusensis</name>
    <dbReference type="NCBI Taxonomy" id="882444"/>
    <lineage>
        <taxon>Bacteria</taxon>
        <taxon>Bacillati</taxon>
        <taxon>Actinomycetota</taxon>
        <taxon>Actinomycetes</taxon>
        <taxon>Pseudonocardiales</taxon>
        <taxon>Pseudonocardiaceae</taxon>
        <taxon>Amycolatopsis</taxon>
    </lineage>
</organism>
<accession>A0ABS4PW02</accession>
<dbReference type="PRINTS" id="PR00385">
    <property type="entry name" value="P450"/>
</dbReference>
<dbReference type="Gene3D" id="1.10.630.10">
    <property type="entry name" value="Cytochrome P450"/>
    <property type="match status" value="1"/>
</dbReference>
<evidence type="ECO:0000256" key="1">
    <source>
        <dbReference type="ARBA" id="ARBA00010617"/>
    </source>
</evidence>
<gene>
    <name evidence="3" type="ORF">JOM49_005130</name>
</gene>
<dbReference type="InterPro" id="IPR017972">
    <property type="entry name" value="Cyt_P450_CS"/>
</dbReference>
<proteinExistence type="inferred from homology"/>
<dbReference type="RefSeq" id="WP_209666758.1">
    <property type="nucleotide sequence ID" value="NZ_JAGGMS010000001.1"/>
</dbReference>
<keyword evidence="2" id="KW-0349">Heme</keyword>
<dbReference type="InterPro" id="IPR002397">
    <property type="entry name" value="Cyt_P450_B"/>
</dbReference>
<name>A0ABS4PW02_9PSEU</name>
<dbReference type="PRINTS" id="PR00359">
    <property type="entry name" value="BP450"/>
</dbReference>
<dbReference type="SUPFAM" id="SSF48264">
    <property type="entry name" value="Cytochrome P450"/>
    <property type="match status" value="1"/>
</dbReference>
<reference evidence="3 4" key="1">
    <citation type="submission" date="2021-03" db="EMBL/GenBank/DDBJ databases">
        <title>Sequencing the genomes of 1000 actinobacteria strains.</title>
        <authorList>
            <person name="Klenk H.-P."/>
        </authorList>
    </citation>
    <scope>NUCLEOTIDE SEQUENCE [LARGE SCALE GENOMIC DNA]</scope>
    <source>
        <strain evidence="3 4">DSM 45510</strain>
    </source>
</reference>
<comment type="caution">
    <text evidence="3">The sequence shown here is derived from an EMBL/GenBank/DDBJ whole genome shotgun (WGS) entry which is preliminary data.</text>
</comment>
<comment type="similarity">
    <text evidence="1 2">Belongs to the cytochrome P450 family.</text>
</comment>
<keyword evidence="2" id="KW-0560">Oxidoreductase</keyword>
<dbReference type="PANTHER" id="PTHR46696:SF4">
    <property type="entry name" value="BIOTIN BIOSYNTHESIS CYTOCHROME P450"/>
    <property type="match status" value="1"/>
</dbReference>
<dbReference type="PROSITE" id="PS00086">
    <property type="entry name" value="CYTOCHROME_P450"/>
    <property type="match status" value="1"/>
</dbReference>
<evidence type="ECO:0000256" key="2">
    <source>
        <dbReference type="RuleBase" id="RU000461"/>
    </source>
</evidence>